<dbReference type="PANTHER" id="PTHR37984">
    <property type="entry name" value="PROTEIN CBG26694"/>
    <property type="match status" value="1"/>
</dbReference>
<organism evidence="2">
    <name type="scientific">Alectorobius mimon</name>
    <dbReference type="NCBI Taxonomy" id="360319"/>
    <lineage>
        <taxon>Eukaryota</taxon>
        <taxon>Metazoa</taxon>
        <taxon>Ecdysozoa</taxon>
        <taxon>Arthropoda</taxon>
        <taxon>Chelicerata</taxon>
        <taxon>Arachnida</taxon>
        <taxon>Acari</taxon>
        <taxon>Parasitiformes</taxon>
        <taxon>Ixodida</taxon>
        <taxon>Ixodoidea</taxon>
        <taxon>Argasidae</taxon>
        <taxon>Ornithodorinae</taxon>
        <taxon>Alectorobius</taxon>
    </lineage>
</organism>
<evidence type="ECO:0000256" key="1">
    <source>
        <dbReference type="SAM" id="MobiDB-lite"/>
    </source>
</evidence>
<dbReference type="InterPro" id="IPR012337">
    <property type="entry name" value="RNaseH-like_sf"/>
</dbReference>
<dbReference type="InterPro" id="IPR050951">
    <property type="entry name" value="Retrovirus_Pol_polyprotein"/>
</dbReference>
<dbReference type="EMBL" id="GEIB01000901">
    <property type="protein sequence ID" value="JAR87135.1"/>
    <property type="molecule type" value="Transcribed_RNA"/>
</dbReference>
<dbReference type="Gene3D" id="3.30.420.10">
    <property type="entry name" value="Ribonuclease H-like superfamily/Ribonuclease H"/>
    <property type="match status" value="1"/>
</dbReference>
<feature type="non-terminal residue" evidence="2">
    <location>
        <position position="1"/>
    </location>
</feature>
<name>A0A147B9U2_9ACAR</name>
<dbReference type="SUPFAM" id="SSF53098">
    <property type="entry name" value="Ribonuclease H-like"/>
    <property type="match status" value="1"/>
</dbReference>
<evidence type="ECO:0000313" key="2">
    <source>
        <dbReference type="EMBL" id="JAR87135.1"/>
    </source>
</evidence>
<dbReference type="PANTHER" id="PTHR37984:SF9">
    <property type="entry name" value="INTEGRASE CATALYTIC DOMAIN-CONTAINING PROTEIN"/>
    <property type="match status" value="1"/>
</dbReference>
<protein>
    <submittedName>
        <fullName evidence="2">Retrotransposon like family member (Retr 1)</fullName>
    </submittedName>
</protein>
<feature type="compositionally biased region" description="Polar residues" evidence="1">
    <location>
        <begin position="1"/>
        <end position="10"/>
    </location>
</feature>
<accession>A0A147B9U2</accession>
<feature type="region of interest" description="Disordered" evidence="1">
    <location>
        <begin position="127"/>
        <end position="180"/>
    </location>
</feature>
<dbReference type="GO" id="GO:0003676">
    <property type="term" value="F:nucleic acid binding"/>
    <property type="evidence" value="ECO:0007669"/>
    <property type="project" value="InterPro"/>
</dbReference>
<dbReference type="AlphaFoldDB" id="A0A147B9U2"/>
<reference evidence="2" key="1">
    <citation type="submission" date="2016-03" db="EMBL/GenBank/DDBJ databases">
        <title>Gut transcriptome analysis on engorged females of Ornithodoros mimon (Acari: Argasidae) and phylogenetic inferences of soft ticks.</title>
        <authorList>
            <person name="Landulfo G.A."/>
            <person name="Giovanni D."/>
            <person name="Carvalho E."/>
            <person name="Junqueira-de-Azevedo I."/>
            <person name="Patane J."/>
            <person name="Mendoca R."/>
            <person name="Barros-Battesti D."/>
        </authorList>
    </citation>
    <scope>NUCLEOTIDE SEQUENCE</scope>
    <source>
        <strain evidence="2">Females</strain>
        <tissue evidence="2">Gut</tissue>
    </source>
</reference>
<sequence length="180" mass="20197">YGFRHTTSSPKYPHSNGESERMVKTVKGLLSKASDPYLSLLSYRTTPGPTGLSPAQLLMGRLRCRVPMAPSRLRPGMVNHRKWAKNDRRQKAQQKRNFDERHLARSLLPLAAGQHVWIPEMKTKGRVIGKTPEPRSYTVETPRGTLRRNRRQLIAIPPTPSESHALHSPTIPSPSSGQPA</sequence>
<proteinExistence type="predicted"/>
<feature type="region of interest" description="Disordered" evidence="1">
    <location>
        <begin position="1"/>
        <end position="20"/>
    </location>
</feature>
<dbReference type="InterPro" id="IPR036397">
    <property type="entry name" value="RNaseH_sf"/>
</dbReference>